<evidence type="ECO:0000256" key="3">
    <source>
        <dbReference type="ARBA" id="ARBA00022741"/>
    </source>
</evidence>
<name>A0ABR2VVQ4_9FUNG</name>
<evidence type="ECO:0000256" key="4">
    <source>
        <dbReference type="ARBA" id="ARBA00022801"/>
    </source>
</evidence>
<dbReference type="InterPro" id="IPR043358">
    <property type="entry name" value="GNL1-like"/>
</dbReference>
<dbReference type="PANTHER" id="PTHR45709">
    <property type="entry name" value="LARGE SUBUNIT GTPASE 1 HOMOLOG-RELATED"/>
    <property type="match status" value="1"/>
</dbReference>
<dbReference type="Gene3D" id="3.40.50.300">
    <property type="entry name" value="P-loop containing nucleotide triphosphate hydrolases"/>
    <property type="match status" value="1"/>
</dbReference>
<feature type="region of interest" description="Disordered" evidence="6">
    <location>
        <begin position="272"/>
        <end position="323"/>
    </location>
</feature>
<dbReference type="CDD" id="cd01857">
    <property type="entry name" value="HSR1_MMR1"/>
    <property type="match status" value="1"/>
</dbReference>
<comment type="subcellular location">
    <subcellularLocation>
        <location evidence="1">Cytoplasm</location>
    </subcellularLocation>
</comment>
<protein>
    <recommendedName>
        <fullName evidence="7">CP-type G domain-containing protein</fullName>
    </recommendedName>
</protein>
<dbReference type="InterPro" id="IPR027417">
    <property type="entry name" value="P-loop_NTPase"/>
</dbReference>
<evidence type="ECO:0000313" key="9">
    <source>
        <dbReference type="Proteomes" id="UP001479436"/>
    </source>
</evidence>
<feature type="compositionally biased region" description="Basic and acidic residues" evidence="6">
    <location>
        <begin position="16"/>
        <end position="31"/>
    </location>
</feature>
<dbReference type="InterPro" id="IPR006073">
    <property type="entry name" value="GTP-bd"/>
</dbReference>
<keyword evidence="3" id="KW-0547">Nucleotide-binding</keyword>
<keyword evidence="9" id="KW-1185">Reference proteome</keyword>
<proteinExistence type="predicted"/>
<dbReference type="Proteomes" id="UP001479436">
    <property type="component" value="Unassembled WGS sequence"/>
</dbReference>
<dbReference type="PANTHER" id="PTHR45709:SF2">
    <property type="entry name" value="LARGE SUBUNIT GTPASE 1 HOMOLOG"/>
    <property type="match status" value="1"/>
</dbReference>
<dbReference type="InterPro" id="IPR030378">
    <property type="entry name" value="G_CP_dom"/>
</dbReference>
<dbReference type="PROSITE" id="PS51721">
    <property type="entry name" value="G_CP"/>
    <property type="match status" value="1"/>
</dbReference>
<evidence type="ECO:0000256" key="1">
    <source>
        <dbReference type="ARBA" id="ARBA00004496"/>
    </source>
</evidence>
<feature type="domain" description="CP-type G" evidence="7">
    <location>
        <begin position="164"/>
        <end position="415"/>
    </location>
</feature>
<organism evidence="8 9">
    <name type="scientific">Basidiobolus ranarum</name>
    <dbReference type="NCBI Taxonomy" id="34480"/>
    <lineage>
        <taxon>Eukaryota</taxon>
        <taxon>Fungi</taxon>
        <taxon>Fungi incertae sedis</taxon>
        <taxon>Zoopagomycota</taxon>
        <taxon>Entomophthoromycotina</taxon>
        <taxon>Basidiobolomycetes</taxon>
        <taxon>Basidiobolales</taxon>
        <taxon>Basidiobolaceae</taxon>
        <taxon>Basidiobolus</taxon>
    </lineage>
</organism>
<reference evidence="8 9" key="1">
    <citation type="submission" date="2023-04" db="EMBL/GenBank/DDBJ databases">
        <title>Genome of Basidiobolus ranarum AG-B5.</title>
        <authorList>
            <person name="Stajich J.E."/>
            <person name="Carter-House D."/>
            <person name="Gryganskyi A."/>
        </authorList>
    </citation>
    <scope>NUCLEOTIDE SEQUENCE [LARGE SCALE GENOMIC DNA]</scope>
    <source>
        <strain evidence="8 9">AG-B5</strain>
    </source>
</reference>
<evidence type="ECO:0000256" key="6">
    <source>
        <dbReference type="SAM" id="MobiDB-lite"/>
    </source>
</evidence>
<keyword evidence="5" id="KW-0342">GTP-binding</keyword>
<dbReference type="Pfam" id="PF01926">
    <property type="entry name" value="MMR_HSR1"/>
    <property type="match status" value="1"/>
</dbReference>
<keyword evidence="2" id="KW-0963">Cytoplasm</keyword>
<feature type="compositionally biased region" description="Acidic residues" evidence="6">
    <location>
        <begin position="272"/>
        <end position="305"/>
    </location>
</feature>
<feature type="region of interest" description="Disordered" evidence="6">
    <location>
        <begin position="1"/>
        <end position="44"/>
    </location>
</feature>
<evidence type="ECO:0000313" key="8">
    <source>
        <dbReference type="EMBL" id="KAK9704301.1"/>
    </source>
</evidence>
<feature type="compositionally biased region" description="Basic residues" evidence="6">
    <location>
        <begin position="635"/>
        <end position="648"/>
    </location>
</feature>
<evidence type="ECO:0000256" key="2">
    <source>
        <dbReference type="ARBA" id="ARBA00022490"/>
    </source>
</evidence>
<dbReference type="EMBL" id="JASJQH010007570">
    <property type="protein sequence ID" value="KAK9704301.1"/>
    <property type="molecule type" value="Genomic_DNA"/>
</dbReference>
<gene>
    <name evidence="8" type="ORF">K7432_010267</name>
</gene>
<sequence>MPLPKSKKLGNLGKAIIRDRFKGNTRPRDDATTPMHTTDLDDGPNWTKMQSITEEGDLDAFLRTAQLAGTEFTAEKLNIKVVTNDYHNPFLLTQEKEQETLQKQEENRERLTVPRRPYWDKNTTAEQLQRDERESFLDWRRDLAMLQENHGLLLTPFEKNIEVWRQLWRVIERSDLVVQIVDARNPSFFRSTDLEKYVKEVDPTKKNLLLINKADMLTAKQRAMWADYFDSQEIDYTFFSAALANKKLEDEEKEREALEDLLLRAQLAGTIIDEDDSEEDQEEEEEEEKEEEQVVEEEESEEEVEIEGKPYIHKHYESQDDSDERIRIRTAGDLLDLFDVECPVIEGRVDGRGQTRKANIGLVGYPNVGKSSTINALVGEKKVAVGATPGKTKHFQTIHLSESILLCDCPGLVFPSFAITQADMVCNGVLPIDQMREYTGPAALIAQRIPKWYIEATYGFHIKTKPKEEGGSGTPTGEELLIAFARARGYTKSSQGNPDESKAARFIFKDYVNGKLLYNHPPPTGIEPEEFNVEIYDPKKFEQRKRFTAVAAAVALAEGDEQDTETIKAVAPVGSTSSALDNNFFHKTHKGPQVVGKFAKQNFNRVKLYPHQQMVANDGSYVGVQGQAPSETGKKAHKKGKKHVKVRSRMGYDIA</sequence>
<accession>A0ABR2VVQ4</accession>
<feature type="compositionally biased region" description="Basic and acidic residues" evidence="6">
    <location>
        <begin position="306"/>
        <end position="318"/>
    </location>
</feature>
<dbReference type="SUPFAM" id="SSF52540">
    <property type="entry name" value="P-loop containing nucleoside triphosphate hydrolases"/>
    <property type="match status" value="1"/>
</dbReference>
<feature type="region of interest" description="Disordered" evidence="6">
    <location>
        <begin position="627"/>
        <end position="655"/>
    </location>
</feature>
<comment type="caution">
    <text evidence="8">The sequence shown here is derived from an EMBL/GenBank/DDBJ whole genome shotgun (WGS) entry which is preliminary data.</text>
</comment>
<keyword evidence="4" id="KW-0378">Hydrolase</keyword>
<evidence type="ECO:0000259" key="7">
    <source>
        <dbReference type="PROSITE" id="PS51721"/>
    </source>
</evidence>
<evidence type="ECO:0000256" key="5">
    <source>
        <dbReference type="ARBA" id="ARBA00023134"/>
    </source>
</evidence>